<dbReference type="Pfam" id="PF04149">
    <property type="entry name" value="DUF397"/>
    <property type="match status" value="1"/>
</dbReference>
<dbReference type="Proteomes" id="UP000263377">
    <property type="component" value="Unassembled WGS sequence"/>
</dbReference>
<dbReference type="InterPro" id="IPR007278">
    <property type="entry name" value="DUF397"/>
</dbReference>
<organism evidence="2 3">
    <name type="scientific">Kitasatospora xanthocidica</name>
    <dbReference type="NCBI Taxonomy" id="83382"/>
    <lineage>
        <taxon>Bacteria</taxon>
        <taxon>Bacillati</taxon>
        <taxon>Actinomycetota</taxon>
        <taxon>Actinomycetes</taxon>
        <taxon>Kitasatosporales</taxon>
        <taxon>Streptomycetaceae</taxon>
        <taxon>Kitasatospora</taxon>
    </lineage>
</organism>
<feature type="domain" description="DUF397" evidence="1">
    <location>
        <begin position="14"/>
        <end position="67"/>
    </location>
</feature>
<keyword evidence="3" id="KW-1185">Reference proteome</keyword>
<dbReference type="EMBL" id="QVIG01000001">
    <property type="protein sequence ID" value="RGD62584.1"/>
    <property type="molecule type" value="Genomic_DNA"/>
</dbReference>
<accession>A0A373A467</accession>
<evidence type="ECO:0000313" key="2">
    <source>
        <dbReference type="EMBL" id="RGD62584.1"/>
    </source>
</evidence>
<dbReference type="AlphaFoldDB" id="A0A373A467"/>
<sequence>MHDGITLDQGGYCWAKSSYSAGENGNCIEVGRTPAGAIPVRDTKQHRRGPVLEFTPVAFQGFLDAVKAGEFPEGL</sequence>
<name>A0A373A467_9ACTN</name>
<evidence type="ECO:0000313" key="3">
    <source>
        <dbReference type="Proteomes" id="UP000263377"/>
    </source>
</evidence>
<comment type="caution">
    <text evidence="2">The sequence shown here is derived from an EMBL/GenBank/DDBJ whole genome shotgun (WGS) entry which is preliminary data.</text>
</comment>
<reference evidence="2 3" key="1">
    <citation type="submission" date="2018-08" db="EMBL/GenBank/DDBJ databases">
        <title>Diversity &amp; Physiological Properties of Lignin-Decomposing Actinobacteria from Soil.</title>
        <authorList>
            <person name="Roh S.G."/>
            <person name="Kim S.B."/>
        </authorList>
    </citation>
    <scope>NUCLEOTIDE SEQUENCE [LARGE SCALE GENOMIC DNA]</scope>
    <source>
        <strain evidence="2 3">MMS17-GH009</strain>
    </source>
</reference>
<gene>
    <name evidence="2" type="ORF">DR950_01070</name>
</gene>
<protein>
    <submittedName>
        <fullName evidence="2">DUF397 domain-containing protein</fullName>
    </submittedName>
</protein>
<proteinExistence type="predicted"/>
<evidence type="ECO:0000259" key="1">
    <source>
        <dbReference type="Pfam" id="PF04149"/>
    </source>
</evidence>